<name>A0A6A6VEW5_9PLEO</name>
<keyword evidence="2" id="KW-1185">Reference proteome</keyword>
<dbReference type="Proteomes" id="UP000799440">
    <property type="component" value="Unassembled WGS sequence"/>
</dbReference>
<evidence type="ECO:0000313" key="1">
    <source>
        <dbReference type="EMBL" id="KAF2749142.1"/>
    </source>
</evidence>
<dbReference type="AlphaFoldDB" id="A0A6A6VEW5"/>
<reference evidence="1" key="1">
    <citation type="journal article" date="2020" name="Stud. Mycol.">
        <title>101 Dothideomycetes genomes: a test case for predicting lifestyles and emergence of pathogens.</title>
        <authorList>
            <person name="Haridas S."/>
            <person name="Albert R."/>
            <person name="Binder M."/>
            <person name="Bloem J."/>
            <person name="Labutti K."/>
            <person name="Salamov A."/>
            <person name="Andreopoulos B."/>
            <person name="Baker S."/>
            <person name="Barry K."/>
            <person name="Bills G."/>
            <person name="Bluhm B."/>
            <person name="Cannon C."/>
            <person name="Castanera R."/>
            <person name="Culley D."/>
            <person name="Daum C."/>
            <person name="Ezra D."/>
            <person name="Gonzalez J."/>
            <person name="Henrissat B."/>
            <person name="Kuo A."/>
            <person name="Liang C."/>
            <person name="Lipzen A."/>
            <person name="Lutzoni F."/>
            <person name="Magnuson J."/>
            <person name="Mondo S."/>
            <person name="Nolan M."/>
            <person name="Ohm R."/>
            <person name="Pangilinan J."/>
            <person name="Park H.-J."/>
            <person name="Ramirez L."/>
            <person name="Alfaro M."/>
            <person name="Sun H."/>
            <person name="Tritt A."/>
            <person name="Yoshinaga Y."/>
            <person name="Zwiers L.-H."/>
            <person name="Turgeon B."/>
            <person name="Goodwin S."/>
            <person name="Spatafora J."/>
            <person name="Crous P."/>
            <person name="Grigoriev I."/>
        </authorList>
    </citation>
    <scope>NUCLEOTIDE SEQUENCE</scope>
    <source>
        <strain evidence="1">CBS 119925</strain>
    </source>
</reference>
<organism evidence="1 2">
    <name type="scientific">Sporormia fimetaria CBS 119925</name>
    <dbReference type="NCBI Taxonomy" id="1340428"/>
    <lineage>
        <taxon>Eukaryota</taxon>
        <taxon>Fungi</taxon>
        <taxon>Dikarya</taxon>
        <taxon>Ascomycota</taxon>
        <taxon>Pezizomycotina</taxon>
        <taxon>Dothideomycetes</taxon>
        <taxon>Pleosporomycetidae</taxon>
        <taxon>Pleosporales</taxon>
        <taxon>Sporormiaceae</taxon>
        <taxon>Sporormia</taxon>
    </lineage>
</organism>
<evidence type="ECO:0000313" key="2">
    <source>
        <dbReference type="Proteomes" id="UP000799440"/>
    </source>
</evidence>
<proteinExistence type="predicted"/>
<sequence>MSNRYQNRRTESGRLEDTHHVFSDINDPWGTFRRLPEAREVHEQMKAERRRPVAVKYATYTDMHRPKMQARPSEHSFEDFIPGYKMANQAILDYEEDTRKLLRRVTRAGGKSKGIFKSAARLCGKKETIQLRPEWDPHPEQHRYERCATESAGIHRKPVSAATPTWATAHHTRAPPVTPIWATAGQSPAPMMRHRYC</sequence>
<gene>
    <name evidence="1" type="ORF">M011DRAFT_466260</name>
</gene>
<accession>A0A6A6VEW5</accession>
<dbReference type="EMBL" id="MU006567">
    <property type="protein sequence ID" value="KAF2749142.1"/>
    <property type="molecule type" value="Genomic_DNA"/>
</dbReference>
<protein>
    <submittedName>
        <fullName evidence="1">Uncharacterized protein</fullName>
    </submittedName>
</protein>